<dbReference type="CDD" id="cd04301">
    <property type="entry name" value="NAT_SF"/>
    <property type="match status" value="1"/>
</dbReference>
<feature type="domain" description="N-acetyltransferase" evidence="1">
    <location>
        <begin position="7"/>
        <end position="153"/>
    </location>
</feature>
<comment type="caution">
    <text evidence="2">The sequence shown here is derived from an EMBL/GenBank/DDBJ whole genome shotgun (WGS) entry which is preliminary data.</text>
</comment>
<evidence type="ECO:0000259" key="1">
    <source>
        <dbReference type="PROSITE" id="PS51186"/>
    </source>
</evidence>
<dbReference type="Pfam" id="PF13673">
    <property type="entry name" value="Acetyltransf_10"/>
    <property type="match status" value="1"/>
</dbReference>
<dbReference type="AlphaFoldDB" id="A0A6N8KZ52"/>
<dbReference type="Gene3D" id="3.40.630.30">
    <property type="match status" value="1"/>
</dbReference>
<dbReference type="EMBL" id="WSQA01000003">
    <property type="protein sequence ID" value="MVZ61501.1"/>
    <property type="molecule type" value="Genomic_DNA"/>
</dbReference>
<dbReference type="OrthoDB" id="961272at2"/>
<keyword evidence="2" id="KW-0808">Transferase</keyword>
<dbReference type="Proteomes" id="UP000435036">
    <property type="component" value="Unassembled WGS sequence"/>
</dbReference>
<reference evidence="2 3" key="1">
    <citation type="submission" date="2019-12" db="EMBL/GenBank/DDBJ databases">
        <authorList>
            <person name="Dong K."/>
        </authorList>
    </citation>
    <scope>NUCLEOTIDE SEQUENCE [LARGE SCALE GENOMIC DNA]</scope>
    <source>
        <strain evidence="2 3">JCM 31225</strain>
    </source>
</reference>
<sequence length="154" mass="17846">MSKNLTLTIRSYQETDLAEVLAIFKSNIPQYFAAEETQDLLHYLSHEREDYLVCISEGKLIAAGGINYTKEKGKAYLSWDFVDREQHGKGIGSALLAERLIRIQQKPDISEIVVRTSQVACDFYQKKGFVIREIHRDYWAEGLDMVYMVYLEEK</sequence>
<dbReference type="PROSITE" id="PS51186">
    <property type="entry name" value="GNAT"/>
    <property type="match status" value="1"/>
</dbReference>
<evidence type="ECO:0000313" key="3">
    <source>
        <dbReference type="Proteomes" id="UP000435036"/>
    </source>
</evidence>
<dbReference type="SUPFAM" id="SSF55729">
    <property type="entry name" value="Acyl-CoA N-acyltransferases (Nat)"/>
    <property type="match status" value="1"/>
</dbReference>
<keyword evidence="3" id="KW-1185">Reference proteome</keyword>
<organism evidence="2 3">
    <name type="scientific">Sphingobacterium humi</name>
    <dbReference type="NCBI Taxonomy" id="1796905"/>
    <lineage>
        <taxon>Bacteria</taxon>
        <taxon>Pseudomonadati</taxon>
        <taxon>Bacteroidota</taxon>
        <taxon>Sphingobacteriia</taxon>
        <taxon>Sphingobacteriales</taxon>
        <taxon>Sphingobacteriaceae</taxon>
        <taxon>Sphingobacterium</taxon>
    </lineage>
</organism>
<accession>A0A6N8KZ52</accession>
<dbReference type="RefSeq" id="WP_160368158.1">
    <property type="nucleotide sequence ID" value="NZ_WSQA01000003.1"/>
</dbReference>
<protein>
    <submittedName>
        <fullName evidence="2">GNAT family N-acetyltransferase</fullName>
    </submittedName>
</protein>
<dbReference type="InterPro" id="IPR000182">
    <property type="entry name" value="GNAT_dom"/>
</dbReference>
<evidence type="ECO:0000313" key="2">
    <source>
        <dbReference type="EMBL" id="MVZ61501.1"/>
    </source>
</evidence>
<proteinExistence type="predicted"/>
<dbReference type="GO" id="GO:0016747">
    <property type="term" value="F:acyltransferase activity, transferring groups other than amino-acyl groups"/>
    <property type="evidence" value="ECO:0007669"/>
    <property type="project" value="InterPro"/>
</dbReference>
<gene>
    <name evidence="2" type="ORF">GQF63_05660</name>
</gene>
<dbReference type="InterPro" id="IPR016181">
    <property type="entry name" value="Acyl_CoA_acyltransferase"/>
</dbReference>
<name>A0A6N8KZ52_9SPHI</name>